<keyword evidence="10" id="KW-1185">Reference proteome</keyword>
<reference evidence="10" key="1">
    <citation type="journal article" date="2021" name="ISME J.">
        <title>Evolutionary origin and ecological implication of a unique nif island in free-living Bradyrhizobium lineages.</title>
        <authorList>
            <person name="Tao J."/>
        </authorList>
    </citation>
    <scope>NUCLEOTIDE SEQUENCE [LARGE SCALE GENOMIC DNA]</scope>
    <source>
        <strain evidence="10">SZCCT0094</strain>
    </source>
</reference>
<feature type="transmembrane region" description="Helical" evidence="7">
    <location>
        <begin position="15"/>
        <end position="38"/>
    </location>
</feature>
<name>A0ABS5G6P6_9BRAD</name>
<dbReference type="RefSeq" id="WP_172236809.1">
    <property type="nucleotide sequence ID" value="NZ_JABFDP010000012.1"/>
</dbReference>
<feature type="domain" description="Fatty acid hydroxylase" evidence="8">
    <location>
        <begin position="199"/>
        <end position="333"/>
    </location>
</feature>
<keyword evidence="4" id="KW-0560">Oxidoreductase</keyword>
<evidence type="ECO:0000313" key="9">
    <source>
        <dbReference type="EMBL" id="MBR1136928.1"/>
    </source>
</evidence>
<dbReference type="PANTHER" id="PTHR21624:SF1">
    <property type="entry name" value="ALKYLGLYCEROL MONOOXYGENASE"/>
    <property type="match status" value="1"/>
</dbReference>
<keyword evidence="3 7" id="KW-1133">Transmembrane helix</keyword>
<accession>A0ABS5G6P6</accession>
<dbReference type="EMBL" id="JAFCLK010000012">
    <property type="protein sequence ID" value="MBR1136928.1"/>
    <property type="molecule type" value="Genomic_DNA"/>
</dbReference>
<evidence type="ECO:0000256" key="3">
    <source>
        <dbReference type="ARBA" id="ARBA00022989"/>
    </source>
</evidence>
<dbReference type="InterPro" id="IPR006694">
    <property type="entry name" value="Fatty_acid_hydroxylase"/>
</dbReference>
<organism evidence="9 10">
    <name type="scientific">Bradyrhizobium denitrificans</name>
    <dbReference type="NCBI Taxonomy" id="2734912"/>
    <lineage>
        <taxon>Bacteria</taxon>
        <taxon>Pseudomonadati</taxon>
        <taxon>Pseudomonadota</taxon>
        <taxon>Alphaproteobacteria</taxon>
        <taxon>Hyphomicrobiales</taxon>
        <taxon>Nitrobacteraceae</taxon>
        <taxon>Bradyrhizobium</taxon>
    </lineage>
</organism>
<gene>
    <name evidence="9" type="ORF">JQ619_14225</name>
</gene>
<proteinExistence type="predicted"/>
<protein>
    <submittedName>
        <fullName evidence="9">Sterol desaturase family protein</fullName>
    </submittedName>
</protein>
<sequence>MAQETSRPRIGEGRIGSSLCAAIGVLSVAAVLCLRYPAFLTTPELRVHYDVELLRLTLAIAMVIGAWLGVVGIVLGGPRLQAAIGLSALFLATLLGGPYVPTPDFLQPRFYLGLDWLVLDLFFTGAAFVLLEWIFPRVRPEQGPLSPGWKLDLAYFGVNHLLIGIFLVVSTHFAHDAFAWAISPSLQAHVVALPAIVRFLLVILAADAVEYISHRAYHEVPWLWRIHAVHHSPEHMDWLSGSRLHFLEPLATRALVLVPIVLLGFPQDTIFAYLIFISVQSVLIHSNIKMDVGWLRYVIVTPQFHHWHHASDAEALDKNYAAHTPLFDMLGGTWHLPKDRWPVNYGTVKPIPGGMLGQFMHPFVGPVKEFLEHRDP</sequence>
<evidence type="ECO:0000256" key="7">
    <source>
        <dbReference type="SAM" id="Phobius"/>
    </source>
</evidence>
<keyword evidence="6 7" id="KW-0472">Membrane</keyword>
<evidence type="ECO:0000256" key="2">
    <source>
        <dbReference type="ARBA" id="ARBA00022692"/>
    </source>
</evidence>
<evidence type="ECO:0000256" key="6">
    <source>
        <dbReference type="ARBA" id="ARBA00023136"/>
    </source>
</evidence>
<feature type="transmembrane region" description="Helical" evidence="7">
    <location>
        <begin position="53"/>
        <end position="75"/>
    </location>
</feature>
<evidence type="ECO:0000256" key="5">
    <source>
        <dbReference type="ARBA" id="ARBA00023098"/>
    </source>
</evidence>
<comment type="subcellular location">
    <subcellularLocation>
        <location evidence="1">Endomembrane system</location>
        <topology evidence="1">Multi-pass membrane protein</topology>
    </subcellularLocation>
</comment>
<feature type="transmembrane region" description="Helical" evidence="7">
    <location>
        <begin position="186"/>
        <end position="206"/>
    </location>
</feature>
<dbReference type="InterPro" id="IPR051689">
    <property type="entry name" value="Sterol_desaturase/TMEM195"/>
</dbReference>
<evidence type="ECO:0000256" key="1">
    <source>
        <dbReference type="ARBA" id="ARBA00004127"/>
    </source>
</evidence>
<evidence type="ECO:0000313" key="10">
    <source>
        <dbReference type="Proteomes" id="UP001314635"/>
    </source>
</evidence>
<keyword evidence="2 7" id="KW-0812">Transmembrane</keyword>
<feature type="transmembrane region" description="Helical" evidence="7">
    <location>
        <begin position="153"/>
        <end position="174"/>
    </location>
</feature>
<feature type="transmembrane region" description="Helical" evidence="7">
    <location>
        <begin position="112"/>
        <end position="133"/>
    </location>
</feature>
<dbReference type="Pfam" id="PF04116">
    <property type="entry name" value="FA_hydroxylase"/>
    <property type="match status" value="1"/>
</dbReference>
<evidence type="ECO:0000256" key="4">
    <source>
        <dbReference type="ARBA" id="ARBA00023002"/>
    </source>
</evidence>
<keyword evidence="5" id="KW-0443">Lipid metabolism</keyword>
<feature type="transmembrane region" description="Helical" evidence="7">
    <location>
        <begin position="82"/>
        <end position="100"/>
    </location>
</feature>
<dbReference type="Proteomes" id="UP001314635">
    <property type="component" value="Unassembled WGS sequence"/>
</dbReference>
<dbReference type="PANTHER" id="PTHR21624">
    <property type="entry name" value="STEROL DESATURASE-RELATED PROTEIN"/>
    <property type="match status" value="1"/>
</dbReference>
<comment type="caution">
    <text evidence="9">The sequence shown here is derived from an EMBL/GenBank/DDBJ whole genome shotgun (WGS) entry which is preliminary data.</text>
</comment>
<evidence type="ECO:0000259" key="8">
    <source>
        <dbReference type="Pfam" id="PF04116"/>
    </source>
</evidence>